<feature type="compositionally biased region" description="Polar residues" evidence="1">
    <location>
        <begin position="101"/>
        <end position="120"/>
    </location>
</feature>
<dbReference type="AlphaFoldDB" id="A0AAD8E5Z4"/>
<accession>A0AAD8E5Z4</accession>
<name>A0AAD8E5Z4_DIPPU</name>
<feature type="compositionally biased region" description="Pro residues" evidence="1">
    <location>
        <begin position="85"/>
        <end position="96"/>
    </location>
</feature>
<dbReference type="EMBL" id="JASPKZ010009071">
    <property type="protein sequence ID" value="KAJ9578039.1"/>
    <property type="molecule type" value="Genomic_DNA"/>
</dbReference>
<protein>
    <submittedName>
        <fullName evidence="2">Uncharacterized protein</fullName>
    </submittedName>
</protein>
<sequence length="172" mass="18324">SSGTQLPHSLIEDGPSDPDHLLSSSNSDSGIEVVSGQFIQSQSRVPVTAVELTQETDEEILDSAQRPAVSTAPPESPSSSHFIPCSPPPRVVPPLVSPSSQNQCSGSEPTEVPSTPQPTADQDYVYIFRDTRATLRPVDHSQQPSVPTPQQPTAYNHPEGRSAMILPPAPPM</sequence>
<feature type="region of interest" description="Disordered" evidence="1">
    <location>
        <begin position="135"/>
        <end position="172"/>
    </location>
</feature>
<evidence type="ECO:0000313" key="2">
    <source>
        <dbReference type="EMBL" id="KAJ9578039.1"/>
    </source>
</evidence>
<dbReference type="Proteomes" id="UP001233999">
    <property type="component" value="Unassembled WGS sequence"/>
</dbReference>
<evidence type="ECO:0000313" key="3">
    <source>
        <dbReference type="Proteomes" id="UP001233999"/>
    </source>
</evidence>
<proteinExistence type="predicted"/>
<evidence type="ECO:0000256" key="1">
    <source>
        <dbReference type="SAM" id="MobiDB-lite"/>
    </source>
</evidence>
<keyword evidence="3" id="KW-1185">Reference proteome</keyword>
<reference evidence="2" key="2">
    <citation type="submission" date="2023-05" db="EMBL/GenBank/DDBJ databases">
        <authorList>
            <person name="Fouks B."/>
        </authorList>
    </citation>
    <scope>NUCLEOTIDE SEQUENCE</scope>
    <source>
        <strain evidence="2">Stay&amp;Tobe</strain>
        <tissue evidence="2">Testes</tissue>
    </source>
</reference>
<feature type="non-terminal residue" evidence="2">
    <location>
        <position position="172"/>
    </location>
</feature>
<gene>
    <name evidence="2" type="ORF">L9F63_025099</name>
</gene>
<comment type="caution">
    <text evidence="2">The sequence shown here is derived from an EMBL/GenBank/DDBJ whole genome shotgun (WGS) entry which is preliminary data.</text>
</comment>
<feature type="region of interest" description="Disordered" evidence="1">
    <location>
        <begin position="1"/>
        <end position="123"/>
    </location>
</feature>
<feature type="non-terminal residue" evidence="2">
    <location>
        <position position="1"/>
    </location>
</feature>
<reference evidence="2" key="1">
    <citation type="journal article" date="2023" name="IScience">
        <title>Live-bearing cockroach genome reveals convergent evolutionary mechanisms linked to viviparity in insects and beyond.</title>
        <authorList>
            <person name="Fouks B."/>
            <person name="Harrison M.C."/>
            <person name="Mikhailova A.A."/>
            <person name="Marchal E."/>
            <person name="English S."/>
            <person name="Carruthers M."/>
            <person name="Jennings E.C."/>
            <person name="Chiamaka E.L."/>
            <person name="Frigard R.A."/>
            <person name="Pippel M."/>
            <person name="Attardo G.M."/>
            <person name="Benoit J.B."/>
            <person name="Bornberg-Bauer E."/>
            <person name="Tobe S.S."/>
        </authorList>
    </citation>
    <scope>NUCLEOTIDE SEQUENCE</scope>
    <source>
        <strain evidence="2">Stay&amp;Tobe</strain>
    </source>
</reference>
<organism evidence="2 3">
    <name type="scientific">Diploptera punctata</name>
    <name type="common">Pacific beetle cockroach</name>
    <dbReference type="NCBI Taxonomy" id="6984"/>
    <lineage>
        <taxon>Eukaryota</taxon>
        <taxon>Metazoa</taxon>
        <taxon>Ecdysozoa</taxon>
        <taxon>Arthropoda</taxon>
        <taxon>Hexapoda</taxon>
        <taxon>Insecta</taxon>
        <taxon>Pterygota</taxon>
        <taxon>Neoptera</taxon>
        <taxon>Polyneoptera</taxon>
        <taxon>Dictyoptera</taxon>
        <taxon>Blattodea</taxon>
        <taxon>Blaberoidea</taxon>
        <taxon>Blaberidae</taxon>
        <taxon>Diplopterinae</taxon>
        <taxon>Diploptera</taxon>
    </lineage>
</organism>